<evidence type="ECO:0000256" key="5">
    <source>
        <dbReference type="ARBA" id="ARBA00022825"/>
    </source>
</evidence>
<feature type="active site" description="Charge relay system" evidence="7 8">
    <location>
        <position position="38"/>
    </location>
</feature>
<evidence type="ECO:0000256" key="4">
    <source>
        <dbReference type="ARBA" id="ARBA00022801"/>
    </source>
</evidence>
<dbReference type="PROSITE" id="PS51829">
    <property type="entry name" value="P_HOMO_B"/>
    <property type="match status" value="1"/>
</dbReference>
<evidence type="ECO:0000256" key="2">
    <source>
        <dbReference type="ARBA" id="ARBA00022670"/>
    </source>
</evidence>
<dbReference type="GO" id="GO:0005737">
    <property type="term" value="C:cytoplasm"/>
    <property type="evidence" value="ECO:0007669"/>
    <property type="project" value="UniProtKB-ARBA"/>
</dbReference>
<dbReference type="PROSITE" id="PS00138">
    <property type="entry name" value="SUBTILASE_SER"/>
    <property type="match status" value="1"/>
</dbReference>
<comment type="caution">
    <text evidence="10">The sequence shown here is derived from an EMBL/GenBank/DDBJ whole genome shotgun (WGS) entry which is preliminary data.</text>
</comment>
<dbReference type="AlphaFoldDB" id="A0A840ZCX3"/>
<evidence type="ECO:0000256" key="1">
    <source>
        <dbReference type="ARBA" id="ARBA00005325"/>
    </source>
</evidence>
<dbReference type="GO" id="GO:0016020">
    <property type="term" value="C:membrane"/>
    <property type="evidence" value="ECO:0007669"/>
    <property type="project" value="TreeGrafter"/>
</dbReference>
<dbReference type="SUPFAM" id="SSF51120">
    <property type="entry name" value="beta-Roll"/>
    <property type="match status" value="2"/>
</dbReference>
<dbReference type="InterPro" id="IPR015500">
    <property type="entry name" value="Peptidase_S8_subtilisin-rel"/>
</dbReference>
<dbReference type="InterPro" id="IPR011049">
    <property type="entry name" value="Serralysin-like_metalloprot_C"/>
</dbReference>
<feature type="active site" description="Charge relay system" evidence="7 8">
    <location>
        <position position="80"/>
    </location>
</feature>
<evidence type="ECO:0000256" key="8">
    <source>
        <dbReference type="PROSITE-ProRule" id="PRU01240"/>
    </source>
</evidence>
<dbReference type="InterPro" id="IPR000209">
    <property type="entry name" value="Peptidase_S8/S53_dom"/>
</dbReference>
<dbReference type="InterPro" id="IPR002884">
    <property type="entry name" value="P_dom"/>
</dbReference>
<dbReference type="CDD" id="cd04059">
    <property type="entry name" value="Peptidases_S8_Protein_convertases_Kexins_Furin-like"/>
    <property type="match status" value="1"/>
</dbReference>
<dbReference type="PANTHER" id="PTHR42884">
    <property type="entry name" value="PROPROTEIN CONVERTASE SUBTILISIN/KEXIN-RELATED"/>
    <property type="match status" value="1"/>
</dbReference>
<dbReference type="GO" id="GO:0005509">
    <property type="term" value="F:calcium ion binding"/>
    <property type="evidence" value="ECO:0007669"/>
    <property type="project" value="InterPro"/>
</dbReference>
<keyword evidence="2 8" id="KW-0645">Protease</keyword>
<dbReference type="InterPro" id="IPR001343">
    <property type="entry name" value="Hemolysn_Ca-bd"/>
</dbReference>
<dbReference type="EMBL" id="JACHOP010000001">
    <property type="protein sequence ID" value="MBB5755459.1"/>
    <property type="molecule type" value="Genomic_DNA"/>
</dbReference>
<sequence length="951" mass="99289">MTPNDPLYANQWHLRMLGNIETIWNDYTGAGIHVGVYDSGVDYRHPDLKTRYDATRHVVVDGRVLVPDPDDSPGNENNWHGTGAAGLIAATGNNRTGVVGVSWGASLTGVNILGKTSPAYLNDPDPVGFLSAIHQMTRFDVTNGSWNATPGYASTFQNLNNPSAFAARLAAEYAYVSANGRGGLGTVIVQSAGNDDLDVNGNGTNVTRHNITVAAANQDGFVSSYSNYGSSVLLTAPGSETEGSIVTTDRSGTAGRTSGDYMGNYNGTSAAAPIVSGAVALMLQANPNLGWRDVQTILALSSTHTGTRIGASQHSAEENNFWQVNRADTWNGGGMHYSNDYGYGMLDVYGAVRMAEAWKHFSPTAQTSANEVRFSTGNLTVNGNNYIPDGSYLNVTLNVTASMILEHVDLTLTFRHGNFNFVNIYAYSPEGTRVLLHDGSTGEWNTAANGLTWTFGIDSLRGEAAAGTWTIQFVDTYPETADGFFTNVELVAYGTRPTADDVYHYTDELVEMSALNAARLSLNDTDGGIDWIDAAAVTGNCFVNLGPGGKTTIAGKEIAMGSGVIECAVTGDGNDVLVANSARNTLVGGRGNDTYLLDSATDAVVEKSGQGADTVIASVSYRLAAGQSVETLLAANKTGTARIDLTGNELVNALQGTNGANRLDGGRGADTMTGLGGDDTYVVDNARDRTVEAGGTTGGIDTVLASVSTVLAGFVENLTLTGTAALTGTGNGHANRMTGNTGANVLDGRGGRDTMAGGRGDDTYVVDNLGDLILEAAGQGRDGVRSGVNYALAAGQEIESLATTRDAGTGAINLNGNEFANTIRGNAGANILAGKLGADTLTGLSGADSFLFNSGLSSRNVDHITDFSVRDDTIRLDDAVFTQFAVGTLASGLFKDVGNAGARTDADDRILYDHRSGGLYYDKDGSGVSKAVLFAVIDTKALLTFQDFLVV</sequence>
<dbReference type="Proteomes" id="UP000583454">
    <property type="component" value="Unassembled WGS sequence"/>
</dbReference>
<dbReference type="PRINTS" id="PR00723">
    <property type="entry name" value="SUBTILISIN"/>
</dbReference>
<keyword evidence="4 8" id="KW-0378">Hydrolase</keyword>
<dbReference type="InterPro" id="IPR008979">
    <property type="entry name" value="Galactose-bd-like_sf"/>
</dbReference>
<dbReference type="Gene3D" id="3.40.50.200">
    <property type="entry name" value="Peptidase S8/S53 domain"/>
    <property type="match status" value="1"/>
</dbReference>
<evidence type="ECO:0000256" key="7">
    <source>
        <dbReference type="PIRSR" id="PIRSR615500-1"/>
    </source>
</evidence>
<keyword evidence="5 8" id="KW-0720">Serine protease</keyword>
<evidence type="ECO:0000259" key="9">
    <source>
        <dbReference type="PROSITE" id="PS51829"/>
    </source>
</evidence>
<comment type="similarity">
    <text evidence="1">Belongs to the peptidase S8 family. Furin subfamily.</text>
</comment>
<dbReference type="InterPro" id="IPR034182">
    <property type="entry name" value="Kexin/furin"/>
</dbReference>
<evidence type="ECO:0000256" key="6">
    <source>
        <dbReference type="ARBA" id="ARBA00022837"/>
    </source>
</evidence>
<dbReference type="Gene3D" id="2.150.10.10">
    <property type="entry name" value="Serralysin-like metalloprotease, C-terminal"/>
    <property type="match status" value="4"/>
</dbReference>
<keyword evidence="6" id="KW-0106">Calcium</keyword>
<dbReference type="Gene3D" id="2.60.120.260">
    <property type="entry name" value="Galactose-binding domain-like"/>
    <property type="match status" value="1"/>
</dbReference>
<reference evidence="10 11" key="1">
    <citation type="submission" date="2020-08" db="EMBL/GenBank/DDBJ databases">
        <title>Genomic Encyclopedia of Type Strains, Phase IV (KMG-IV): sequencing the most valuable type-strain genomes for metagenomic binning, comparative biology and taxonomic classification.</title>
        <authorList>
            <person name="Goeker M."/>
        </authorList>
    </citation>
    <scope>NUCLEOTIDE SEQUENCE [LARGE SCALE GENOMIC DNA]</scope>
    <source>
        <strain evidence="10 11">DSM 2163</strain>
    </source>
</reference>
<evidence type="ECO:0000313" key="10">
    <source>
        <dbReference type="EMBL" id="MBB5755459.1"/>
    </source>
</evidence>
<feature type="domain" description="P/Homo B" evidence="9">
    <location>
        <begin position="368"/>
        <end position="498"/>
    </location>
</feature>
<keyword evidence="3" id="KW-0732">Signal</keyword>
<keyword evidence="11" id="KW-1185">Reference proteome</keyword>
<evidence type="ECO:0000256" key="3">
    <source>
        <dbReference type="ARBA" id="ARBA00022729"/>
    </source>
</evidence>
<dbReference type="InterPro" id="IPR023828">
    <property type="entry name" value="Peptidase_S8_Ser-AS"/>
</dbReference>
<proteinExistence type="inferred from homology"/>
<dbReference type="GO" id="GO:0012505">
    <property type="term" value="C:endomembrane system"/>
    <property type="evidence" value="ECO:0007669"/>
    <property type="project" value="UniProtKB-ARBA"/>
</dbReference>
<feature type="active site" description="Charge relay system" evidence="7 8">
    <location>
        <position position="269"/>
    </location>
</feature>
<evidence type="ECO:0000313" key="11">
    <source>
        <dbReference type="Proteomes" id="UP000583454"/>
    </source>
</evidence>
<dbReference type="InterPro" id="IPR036852">
    <property type="entry name" value="Peptidase_S8/S53_dom_sf"/>
</dbReference>
<dbReference type="Pfam" id="PF01483">
    <property type="entry name" value="P_proprotein"/>
    <property type="match status" value="1"/>
</dbReference>
<dbReference type="PANTHER" id="PTHR42884:SF14">
    <property type="entry name" value="NEUROENDOCRINE CONVERTASE 1"/>
    <property type="match status" value="1"/>
</dbReference>
<dbReference type="GO" id="GO:0016485">
    <property type="term" value="P:protein processing"/>
    <property type="evidence" value="ECO:0007669"/>
    <property type="project" value="TreeGrafter"/>
</dbReference>
<dbReference type="PRINTS" id="PR00313">
    <property type="entry name" value="CABNDNGRPT"/>
</dbReference>
<dbReference type="GO" id="GO:0004252">
    <property type="term" value="F:serine-type endopeptidase activity"/>
    <property type="evidence" value="ECO:0007669"/>
    <property type="project" value="UniProtKB-UniRule"/>
</dbReference>
<name>A0A840ZCX3_9HYPH</name>
<protein>
    <submittedName>
        <fullName evidence="10">Ca2+-binding RTX toxin-like protein/subtilisin-like proprotein convertase family protein</fullName>
    </submittedName>
</protein>
<dbReference type="Pfam" id="PF00353">
    <property type="entry name" value="HemolysinCabind"/>
    <property type="match status" value="4"/>
</dbReference>
<organism evidence="10 11">
    <name type="scientific">Methylorubrum rhodinum</name>
    <dbReference type="NCBI Taxonomy" id="29428"/>
    <lineage>
        <taxon>Bacteria</taxon>
        <taxon>Pseudomonadati</taxon>
        <taxon>Pseudomonadota</taxon>
        <taxon>Alphaproteobacteria</taxon>
        <taxon>Hyphomicrobiales</taxon>
        <taxon>Methylobacteriaceae</taxon>
        <taxon>Methylorubrum</taxon>
    </lineage>
</organism>
<gene>
    <name evidence="10" type="ORF">HNR00_000148</name>
</gene>
<accession>A0A840ZCX3</accession>
<dbReference type="PROSITE" id="PS51892">
    <property type="entry name" value="SUBTILASE"/>
    <property type="match status" value="1"/>
</dbReference>
<dbReference type="SUPFAM" id="SSF52743">
    <property type="entry name" value="Subtilisin-like"/>
    <property type="match status" value="1"/>
</dbReference>
<dbReference type="SUPFAM" id="SSF49785">
    <property type="entry name" value="Galactose-binding domain-like"/>
    <property type="match status" value="1"/>
</dbReference>
<dbReference type="Pfam" id="PF00082">
    <property type="entry name" value="Peptidase_S8"/>
    <property type="match status" value="1"/>
</dbReference>
<dbReference type="RefSeq" id="WP_183563291.1">
    <property type="nucleotide sequence ID" value="NZ_JACHOP010000001.1"/>
</dbReference>